<dbReference type="NCBIfam" id="TIGR00464">
    <property type="entry name" value="gltX_bact"/>
    <property type="match status" value="1"/>
</dbReference>
<comment type="caution">
    <text evidence="7">Lacks conserved residue(s) required for the propagation of feature annotation.</text>
</comment>
<feature type="binding site" evidence="7">
    <location>
        <position position="90"/>
    </location>
    <ligand>
        <name>Zn(2+)</name>
        <dbReference type="ChEBI" id="CHEBI:29105"/>
    </ligand>
</feature>
<keyword evidence="7" id="KW-0479">Metal-binding</keyword>
<evidence type="ECO:0000259" key="8">
    <source>
        <dbReference type="Pfam" id="PF00749"/>
    </source>
</evidence>
<evidence type="ECO:0000256" key="6">
    <source>
        <dbReference type="ARBA" id="ARBA00023146"/>
    </source>
</evidence>
<comment type="function">
    <text evidence="7">Catalyzes the attachment of glutamate to tRNA(Glu) in a two-step reaction: glutamate is first activated by ATP to form Glu-AMP and then transferred to the acceptor end of tRNA(Glu).</text>
</comment>
<keyword evidence="2 7" id="KW-0436">Ligase</keyword>
<dbReference type="GO" id="GO:0004818">
    <property type="term" value="F:glutamate-tRNA ligase activity"/>
    <property type="evidence" value="ECO:0007669"/>
    <property type="project" value="UniProtKB-UniRule"/>
</dbReference>
<keyword evidence="11" id="KW-1185">Reference proteome</keyword>
<feature type="domain" description="Glutamyl/glutaminyl-tRNA synthetase class Ib catalytic" evidence="8">
    <location>
        <begin position="2"/>
        <end position="300"/>
    </location>
</feature>
<dbReference type="PANTHER" id="PTHR43311">
    <property type="entry name" value="GLUTAMATE--TRNA LIGASE"/>
    <property type="match status" value="1"/>
</dbReference>
<feature type="binding site" evidence="7">
    <location>
        <position position="92"/>
    </location>
    <ligand>
        <name>Zn(2+)</name>
        <dbReference type="ChEBI" id="CHEBI:29105"/>
    </ligand>
</feature>
<organism evidence="10 11">
    <name type="scientific">Candidatus Rickettsiella viridis</name>
    <dbReference type="NCBI Taxonomy" id="676208"/>
    <lineage>
        <taxon>Bacteria</taxon>
        <taxon>Pseudomonadati</taxon>
        <taxon>Pseudomonadota</taxon>
        <taxon>Gammaproteobacteria</taxon>
        <taxon>Legionellales</taxon>
        <taxon>Coxiellaceae</taxon>
        <taxon>Rickettsiella</taxon>
    </lineage>
</organism>
<dbReference type="GO" id="GO:0008270">
    <property type="term" value="F:zinc ion binding"/>
    <property type="evidence" value="ECO:0007669"/>
    <property type="project" value="UniProtKB-UniRule"/>
</dbReference>
<comment type="similarity">
    <text evidence="1 7">Belongs to the class-I aminoacyl-tRNA synthetase family. Glutamate--tRNA ligase type 1 subfamily.</text>
</comment>
<keyword evidence="7" id="KW-0862">Zinc</keyword>
<dbReference type="InterPro" id="IPR000924">
    <property type="entry name" value="Glu/Gln-tRNA-synth"/>
</dbReference>
<dbReference type="EMBL" id="AP018005">
    <property type="protein sequence ID" value="BBB15150.1"/>
    <property type="molecule type" value="Genomic_DNA"/>
</dbReference>
<evidence type="ECO:0000259" key="9">
    <source>
        <dbReference type="Pfam" id="PF19269"/>
    </source>
</evidence>
<keyword evidence="5 7" id="KW-0648">Protein biosynthesis</keyword>
<name>A0A2Z5UW71_9COXI</name>
<gene>
    <name evidence="7 10" type="primary">gltX</name>
    <name evidence="10" type="ORF">RVIR1_06520</name>
</gene>
<accession>A0A2Z5UW71</accession>
<dbReference type="InterPro" id="IPR045462">
    <property type="entry name" value="aa-tRNA-synth_I_cd-bd"/>
</dbReference>
<dbReference type="EC" id="6.1.1.17" evidence="7"/>
<dbReference type="Gene3D" id="1.10.10.350">
    <property type="match status" value="1"/>
</dbReference>
<dbReference type="PANTHER" id="PTHR43311:SF2">
    <property type="entry name" value="GLUTAMATE--TRNA LIGASE, MITOCHONDRIAL-RELATED"/>
    <property type="match status" value="1"/>
</dbReference>
<dbReference type="InterPro" id="IPR008925">
    <property type="entry name" value="aa_tRNA-synth_I_cd-bd_sf"/>
</dbReference>
<evidence type="ECO:0000256" key="3">
    <source>
        <dbReference type="ARBA" id="ARBA00022741"/>
    </source>
</evidence>
<dbReference type="AlphaFoldDB" id="A0A2Z5UW71"/>
<proteinExistence type="inferred from homology"/>
<evidence type="ECO:0000313" key="11">
    <source>
        <dbReference type="Proteomes" id="UP000282483"/>
    </source>
</evidence>
<evidence type="ECO:0000256" key="4">
    <source>
        <dbReference type="ARBA" id="ARBA00022840"/>
    </source>
</evidence>
<dbReference type="InterPro" id="IPR014729">
    <property type="entry name" value="Rossmann-like_a/b/a_fold"/>
</dbReference>
<comment type="cofactor">
    <cofactor evidence="7">
        <name>Zn(2+)</name>
        <dbReference type="ChEBI" id="CHEBI:29105"/>
    </cofactor>
    <text evidence="7">Binds 1 zinc ion per subunit.</text>
</comment>
<dbReference type="GO" id="GO:0005829">
    <property type="term" value="C:cytosol"/>
    <property type="evidence" value="ECO:0007669"/>
    <property type="project" value="TreeGrafter"/>
</dbReference>
<feature type="binding site" evidence="7">
    <location>
        <position position="117"/>
    </location>
    <ligand>
        <name>Zn(2+)</name>
        <dbReference type="ChEBI" id="CHEBI:29105"/>
    </ligand>
</feature>
<keyword evidence="3 7" id="KW-0547">Nucleotide-binding</keyword>
<dbReference type="PRINTS" id="PR00987">
    <property type="entry name" value="TRNASYNTHGLU"/>
</dbReference>
<feature type="binding site" evidence="7">
    <location>
        <position position="119"/>
    </location>
    <ligand>
        <name>Zn(2+)</name>
        <dbReference type="ChEBI" id="CHEBI:29105"/>
    </ligand>
</feature>
<comment type="catalytic activity">
    <reaction evidence="7">
        <text>tRNA(Glu) + L-glutamate + ATP = L-glutamyl-tRNA(Glu) + AMP + diphosphate</text>
        <dbReference type="Rhea" id="RHEA:23540"/>
        <dbReference type="Rhea" id="RHEA-COMP:9663"/>
        <dbReference type="Rhea" id="RHEA-COMP:9680"/>
        <dbReference type="ChEBI" id="CHEBI:29985"/>
        <dbReference type="ChEBI" id="CHEBI:30616"/>
        <dbReference type="ChEBI" id="CHEBI:33019"/>
        <dbReference type="ChEBI" id="CHEBI:78442"/>
        <dbReference type="ChEBI" id="CHEBI:78520"/>
        <dbReference type="ChEBI" id="CHEBI:456215"/>
        <dbReference type="EC" id="6.1.1.17"/>
    </reaction>
</comment>
<dbReference type="InterPro" id="IPR020058">
    <property type="entry name" value="Glu/Gln-tRNA-synth_Ib_cat-dom"/>
</dbReference>
<dbReference type="Proteomes" id="UP000282483">
    <property type="component" value="Chromosome"/>
</dbReference>
<evidence type="ECO:0000256" key="7">
    <source>
        <dbReference type="HAMAP-Rule" id="MF_00022"/>
    </source>
</evidence>
<evidence type="ECO:0000256" key="2">
    <source>
        <dbReference type="ARBA" id="ARBA00022598"/>
    </source>
</evidence>
<dbReference type="SUPFAM" id="SSF52374">
    <property type="entry name" value="Nucleotidylyl transferase"/>
    <property type="match status" value="1"/>
</dbReference>
<evidence type="ECO:0000256" key="5">
    <source>
        <dbReference type="ARBA" id="ARBA00022917"/>
    </source>
</evidence>
<keyword evidence="6 7" id="KW-0030">Aminoacyl-tRNA synthetase</keyword>
<dbReference type="SUPFAM" id="SSF48163">
    <property type="entry name" value="An anticodon-binding domain of class I aminoacyl-tRNA synthetases"/>
    <property type="match status" value="1"/>
</dbReference>
<keyword evidence="4 7" id="KW-0067">ATP-binding</keyword>
<evidence type="ECO:0000313" key="10">
    <source>
        <dbReference type="EMBL" id="BBB15150.1"/>
    </source>
</evidence>
<feature type="domain" description="Aminoacyl-tRNA synthetase class I anticodon-binding" evidence="9">
    <location>
        <begin position="392"/>
        <end position="445"/>
    </location>
</feature>
<keyword evidence="7" id="KW-0963">Cytoplasm</keyword>
<comment type="subunit">
    <text evidence="7">Monomer.</text>
</comment>
<feature type="binding site" evidence="7">
    <location>
        <position position="237"/>
    </location>
    <ligand>
        <name>ATP</name>
        <dbReference type="ChEBI" id="CHEBI:30616"/>
    </ligand>
</feature>
<dbReference type="GO" id="GO:0005524">
    <property type="term" value="F:ATP binding"/>
    <property type="evidence" value="ECO:0007669"/>
    <property type="project" value="UniProtKB-UniRule"/>
</dbReference>
<dbReference type="Pfam" id="PF00749">
    <property type="entry name" value="tRNA-synt_1c"/>
    <property type="match status" value="1"/>
</dbReference>
<evidence type="ECO:0000256" key="1">
    <source>
        <dbReference type="ARBA" id="ARBA00007894"/>
    </source>
</evidence>
<dbReference type="HAMAP" id="MF_00022">
    <property type="entry name" value="Glu_tRNA_synth_type1"/>
    <property type="match status" value="1"/>
</dbReference>
<dbReference type="GO" id="GO:0006424">
    <property type="term" value="P:glutamyl-tRNA aminoacylation"/>
    <property type="evidence" value="ECO:0007669"/>
    <property type="project" value="UniProtKB-UniRule"/>
</dbReference>
<reference evidence="10 11" key="1">
    <citation type="submission" date="2017-03" db="EMBL/GenBank/DDBJ databases">
        <title>The genome sequence of Candidatus Rickettsiella viridis.</title>
        <authorList>
            <person name="Nikoh N."/>
            <person name="Tsuchida T."/>
            <person name="Yamaguchi K."/>
            <person name="Maeda T."/>
            <person name="Shigenobu S."/>
            <person name="Fukatsu T."/>
        </authorList>
    </citation>
    <scope>NUCLEOTIDE SEQUENCE [LARGE SCALE GENOMIC DNA]</scope>
    <source>
        <strain evidence="10 11">Ap-RA04</strain>
    </source>
</reference>
<dbReference type="KEGG" id="rvi:RVIR1_06520"/>
<comment type="subcellular location">
    <subcellularLocation>
        <location evidence="7">Cytoplasm</location>
    </subcellularLocation>
</comment>
<dbReference type="GO" id="GO:0000049">
    <property type="term" value="F:tRNA binding"/>
    <property type="evidence" value="ECO:0007669"/>
    <property type="project" value="InterPro"/>
</dbReference>
<protein>
    <recommendedName>
        <fullName evidence="7">Glutamate--tRNA ligase</fullName>
        <ecNumber evidence="7">6.1.1.17</ecNumber>
    </recommendedName>
    <alternativeName>
        <fullName evidence="7">Glutamyl-tRNA synthetase</fullName>
        <shortName evidence="7">GluRS</shortName>
    </alternativeName>
</protein>
<dbReference type="InterPro" id="IPR049940">
    <property type="entry name" value="GluQ/Sye"/>
</dbReference>
<dbReference type="InterPro" id="IPR020751">
    <property type="entry name" value="aa-tRNA-synth_I_codon-bd_sub2"/>
</dbReference>
<dbReference type="InterPro" id="IPR004527">
    <property type="entry name" value="Glu-tRNA-ligase_bac/mito"/>
</dbReference>
<sequence length="449" mass="50912">MGNARTALFSFLLAKSQAGHFLLRIEDSDATRSLQSLSEQVQVDLLWLGLPWEEGPGKESKQGPYFQSERQSIYAHYYQVLEKAGRAYPCFCSEQELTLMRKRQLSQGKPPRYTGICRHLTASQIAEKEAQGQKASLRFQVPASQMIRFNDLVKGEQAFASDDIGDFVIQRSDGSAAFFFCNALDDALMEVTHVLRGEDHLTNTPRQIMLLQALALAVPTYGHMSLIVGEDGAPLSKRHGSFSIKALRELGYFPEALQNYLARLGHTYADPDFMDMRTLSKNFSVERLGKSPARYDQIQLHYWQKQAVLQSSDDQFADWMGEEVKKLVPAAFMPEFMTLMRANVAFPDEALQWAKTLFVELVRTDQANDFLKNVPSVFWESAFTLLEQPLEFKGLVKGLQDSLKIKGKSLFAPLRMALTGRLDGPEMEKLYNLIGIEKIRQRILYAKNL</sequence>
<feature type="short sequence motif" description="'KMSKS' region" evidence="7">
    <location>
        <begin position="234"/>
        <end position="238"/>
    </location>
</feature>
<dbReference type="Gene3D" id="3.40.50.620">
    <property type="entry name" value="HUPs"/>
    <property type="match status" value="1"/>
</dbReference>
<dbReference type="Pfam" id="PF19269">
    <property type="entry name" value="Anticodon_2"/>
    <property type="match status" value="1"/>
</dbReference>